<keyword evidence="6" id="KW-1185">Reference proteome</keyword>
<dbReference type="eggNOG" id="COG1208">
    <property type="taxonomic scope" value="Bacteria"/>
</dbReference>
<protein>
    <submittedName>
        <fullName evidence="4">GDP-mannose pyrophosphorylase</fullName>
    </submittedName>
    <submittedName>
        <fullName evidence="3">Mannose-1-phosphate guanyltransferase</fullName>
    </submittedName>
</protein>
<dbReference type="Proteomes" id="UP000288711">
    <property type="component" value="Unassembled WGS sequence"/>
</dbReference>
<dbReference type="GO" id="GO:0016740">
    <property type="term" value="F:transferase activity"/>
    <property type="evidence" value="ECO:0007669"/>
    <property type="project" value="UniProtKB-KW"/>
</dbReference>
<dbReference type="Pfam" id="PF24894">
    <property type="entry name" value="Hexapep_GlmU"/>
    <property type="match status" value="1"/>
</dbReference>
<dbReference type="Pfam" id="PF00483">
    <property type="entry name" value="NTP_transferase"/>
    <property type="match status" value="1"/>
</dbReference>
<gene>
    <name evidence="3" type="ORF">B277_11930</name>
    <name evidence="4" type="ORF">CWN80_14615</name>
</gene>
<evidence type="ECO:0000259" key="1">
    <source>
        <dbReference type="Pfam" id="PF00483"/>
    </source>
</evidence>
<evidence type="ECO:0000313" key="6">
    <source>
        <dbReference type="Proteomes" id="UP000288711"/>
    </source>
</evidence>
<proteinExistence type="predicted"/>
<accession>K1E0Y9</accession>
<sequence length="342" mass="34753">MTPPRAAVLLVGGLGTRMHPLTLTRPKHLLPVAGVPVIDLQLRRLADAGVRHVVLATATHADLVRDHVVSHPVDGLDVHTHDEGTPLGTGGALLAALEALAPDRDEQVVVANGDLLTGHDLALQCAAGHDGTDVVLHVRAADDPAPFGTVDVADDGRRVVGFREKVPGPPGTLVNAGTYVVRPRVLEGLATGGVQSWERDLLPALIGDGALVVAHRAEAWFADIGSPTALLGAHLALLDGTAAGVVPSGTSIDPVSPGTLIADGAEVVRSSTGAGVRVGAGARVVDSILLDDVVVGDGALVRDSVVGAGVVVADRRSLRGRAVADGTHVTTDDTPDDEGSAL</sequence>
<dbReference type="InterPro" id="IPR005835">
    <property type="entry name" value="NTP_transferase_dom"/>
</dbReference>
<name>K1E0Y9_9MICO</name>
<dbReference type="InterPro" id="IPR029044">
    <property type="entry name" value="Nucleotide-diphossugar_trans"/>
</dbReference>
<organism evidence="3 5">
    <name type="scientific">Janibacter hoylei PVAS-1</name>
    <dbReference type="NCBI Taxonomy" id="1210046"/>
    <lineage>
        <taxon>Bacteria</taxon>
        <taxon>Bacillati</taxon>
        <taxon>Actinomycetota</taxon>
        <taxon>Actinomycetes</taxon>
        <taxon>Micrococcales</taxon>
        <taxon>Intrasporangiaceae</taxon>
        <taxon>Janibacter</taxon>
    </lineage>
</organism>
<dbReference type="OrthoDB" id="9801810at2"/>
<dbReference type="InterPro" id="IPR056818">
    <property type="entry name" value="GlmU/GlgC-like_hexapep"/>
</dbReference>
<evidence type="ECO:0000313" key="3">
    <source>
        <dbReference type="EMBL" id="EKA60681.1"/>
    </source>
</evidence>
<keyword evidence="3" id="KW-0808">Transferase</keyword>
<dbReference type="RefSeq" id="WP_007928362.1">
    <property type="nucleotide sequence ID" value="NZ_ALWX01000051.1"/>
</dbReference>
<feature type="domain" description="Glucose-1-phosphate adenylyltransferase/Bifunctional protein GlmU-like C-terminal hexapeptide" evidence="2">
    <location>
        <begin position="255"/>
        <end position="316"/>
    </location>
</feature>
<comment type="caution">
    <text evidence="3">The sequence shown here is derived from an EMBL/GenBank/DDBJ whole genome shotgun (WGS) entry which is preliminary data.</text>
</comment>
<dbReference type="PANTHER" id="PTHR22572">
    <property type="entry name" value="SUGAR-1-PHOSPHATE GUANYL TRANSFERASE"/>
    <property type="match status" value="1"/>
</dbReference>
<dbReference type="CDD" id="cd04181">
    <property type="entry name" value="NTP_transferase"/>
    <property type="match status" value="1"/>
</dbReference>
<dbReference type="PATRIC" id="fig|1210046.3.peg.2293"/>
<reference evidence="4 6" key="1">
    <citation type="journal article" date="2009" name="Int. J. Syst. Evol. Microbiol.">
        <title>Janibacter hoylei sp. nov., Bacillus isronensis sp. nov. and Bacillus aryabhattai sp. nov., isolated from cryotubes used for collecting air from the upper atmosphere.</title>
        <authorList>
            <person name="Shivaji S."/>
            <person name="Chaturvedi P."/>
            <person name="Begum Z."/>
            <person name="Pindi P.K."/>
            <person name="Manorama R."/>
            <person name="Padmanaban D.A."/>
            <person name="Shouche Y.S."/>
            <person name="Pawar S."/>
            <person name="Vaishampayan P."/>
            <person name="Dutt C.B."/>
            <person name="Datta G.N."/>
            <person name="Manchanda R.K."/>
            <person name="Rao U.R."/>
            <person name="Bhargava P.M."/>
            <person name="Narlikar J.V."/>
        </authorList>
    </citation>
    <scope>NUCLEOTIDE SEQUENCE [LARGE SCALE GENOMIC DNA]</scope>
    <source>
        <strain evidence="4 6">PVAS-1</strain>
    </source>
</reference>
<dbReference type="AlphaFoldDB" id="K1E0Y9"/>
<dbReference type="Gene3D" id="2.160.10.10">
    <property type="entry name" value="Hexapeptide repeat proteins"/>
    <property type="match status" value="1"/>
</dbReference>
<evidence type="ECO:0000313" key="5">
    <source>
        <dbReference type="Proteomes" id="UP000004474"/>
    </source>
</evidence>
<dbReference type="Gene3D" id="3.90.550.10">
    <property type="entry name" value="Spore Coat Polysaccharide Biosynthesis Protein SpsA, Chain A"/>
    <property type="match status" value="1"/>
</dbReference>
<evidence type="ECO:0000259" key="2">
    <source>
        <dbReference type="Pfam" id="PF24894"/>
    </source>
</evidence>
<dbReference type="Proteomes" id="UP000004474">
    <property type="component" value="Unassembled WGS sequence"/>
</dbReference>
<dbReference type="SUPFAM" id="SSF53448">
    <property type="entry name" value="Nucleotide-diphospho-sugar transferases"/>
    <property type="match status" value="1"/>
</dbReference>
<dbReference type="EMBL" id="ALWX01000051">
    <property type="protein sequence ID" value="EKA60681.1"/>
    <property type="molecule type" value="Genomic_DNA"/>
</dbReference>
<dbReference type="EMBL" id="PIPF01000014">
    <property type="protein sequence ID" value="RWU81560.1"/>
    <property type="molecule type" value="Genomic_DNA"/>
</dbReference>
<dbReference type="InterPro" id="IPR050486">
    <property type="entry name" value="Mannose-1P_guanyltransferase"/>
</dbReference>
<evidence type="ECO:0000313" key="4">
    <source>
        <dbReference type="EMBL" id="RWU81560.1"/>
    </source>
</evidence>
<feature type="domain" description="Nucleotidyl transferase" evidence="1">
    <location>
        <begin position="7"/>
        <end position="238"/>
    </location>
</feature>
<reference evidence="3 5" key="2">
    <citation type="journal article" date="2012" name="J. Bacteriol.">
        <title>Genome Sequence of Janibacter hoylei MTCC8307, Isolated from the Stratospheric Air.</title>
        <authorList>
            <person name="Pawar S.P."/>
            <person name="Dhotre D.P."/>
            <person name="Shetty S.A."/>
            <person name="Chowdhury S.P."/>
            <person name="Chaudhari B.L."/>
            <person name="Shouche Y.S."/>
        </authorList>
    </citation>
    <scope>NUCLEOTIDE SEQUENCE [LARGE SCALE GENOMIC DNA]</scope>
    <source>
        <strain evidence="3 5">PVAS-1</strain>
    </source>
</reference>
<reference evidence="4" key="3">
    <citation type="submission" date="2017-11" db="EMBL/GenBank/DDBJ databases">
        <authorList>
            <person name="Seuylemezian A."/>
            <person name="Cooper K."/>
            <person name="Vaishampayan P."/>
        </authorList>
    </citation>
    <scope>NUCLEOTIDE SEQUENCE</scope>
    <source>
        <strain evidence="4">PVAS-1</strain>
    </source>
</reference>
<dbReference type="STRING" id="1210046.B277_11930"/>